<protein>
    <recommendedName>
        <fullName evidence="5">TNase-like domain-containing protein</fullName>
    </recommendedName>
</protein>
<dbReference type="PANTHER" id="PTHR12302">
    <property type="entry name" value="EBNA2 BINDING PROTEIN P100"/>
    <property type="match status" value="1"/>
</dbReference>
<dbReference type="SUPFAM" id="SSF57884">
    <property type="entry name" value="Ada DNA repair protein, N-terminal domain (N-Ada 10)"/>
    <property type="match status" value="1"/>
</dbReference>
<evidence type="ECO:0000256" key="3">
    <source>
        <dbReference type="ARBA" id="ARBA00022801"/>
    </source>
</evidence>
<dbReference type="InterPro" id="IPR035451">
    <property type="entry name" value="Ada-like_dom_sf"/>
</dbReference>
<dbReference type="OrthoDB" id="4376109at2"/>
<name>E5Y5M5_BILW3</name>
<organism evidence="6 7">
    <name type="scientific">Bilophila wadsworthia (strain 3_1_6)</name>
    <dbReference type="NCBI Taxonomy" id="563192"/>
    <lineage>
        <taxon>Bacteria</taxon>
        <taxon>Pseudomonadati</taxon>
        <taxon>Thermodesulfobacteriota</taxon>
        <taxon>Desulfovibrionia</taxon>
        <taxon>Desulfovibrionales</taxon>
        <taxon>Desulfovibrionaceae</taxon>
        <taxon>Bilophila</taxon>
    </lineage>
</organism>
<proteinExistence type="predicted"/>
<dbReference type="GeneID" id="78086609"/>
<dbReference type="Gene3D" id="2.40.50.90">
    <property type="match status" value="1"/>
</dbReference>
<sequence length="222" mass="24809">MHTLAQMLSAVLVTAFFVFQTAIAHADGLFSATVTQCTDGDTLVLDTGQRVRLAGVDTPEKGSKDTPPQYYAREAARFTCERTRKQRVKVIPLPGASRDRYQRLVAEIILPDGRSLNEQLLQQGMASFYAHKNLPSQLVRRLTAAQKDALDKRAGCWGFILTRPQAQEPYIGNRNSKRFFSKACLRTANISKKNQIRFSDLEEAFRSGYAPARPCGIWPSAE</sequence>
<feature type="domain" description="TNase-like" evidence="5">
    <location>
        <begin position="28"/>
        <end position="159"/>
    </location>
</feature>
<dbReference type="eggNOG" id="COG1525">
    <property type="taxonomic scope" value="Bacteria"/>
</dbReference>
<dbReference type="SMART" id="SM00318">
    <property type="entry name" value="SNc"/>
    <property type="match status" value="1"/>
</dbReference>
<dbReference type="HOGENOM" id="CLU_046484_5_3_7"/>
<keyword evidence="2" id="KW-0255">Endonuclease</keyword>
<dbReference type="SUPFAM" id="SSF50199">
    <property type="entry name" value="Staphylococcal nuclease"/>
    <property type="match status" value="1"/>
</dbReference>
<dbReference type="Pfam" id="PF00565">
    <property type="entry name" value="SNase"/>
    <property type="match status" value="1"/>
</dbReference>
<feature type="chain" id="PRO_5003203233" description="TNase-like domain-containing protein" evidence="4">
    <location>
        <begin position="27"/>
        <end position="222"/>
    </location>
</feature>
<comment type="caution">
    <text evidence="6">The sequence shown here is derived from an EMBL/GenBank/DDBJ whole genome shotgun (WGS) entry which is preliminary data.</text>
</comment>
<evidence type="ECO:0000313" key="7">
    <source>
        <dbReference type="Proteomes" id="UP000006034"/>
    </source>
</evidence>
<dbReference type="GO" id="GO:0004519">
    <property type="term" value="F:endonuclease activity"/>
    <property type="evidence" value="ECO:0007669"/>
    <property type="project" value="UniProtKB-KW"/>
</dbReference>
<keyword evidence="4" id="KW-0732">Signal</keyword>
<dbReference type="STRING" id="563192.HMPREF0179_01488"/>
<evidence type="ECO:0000259" key="5">
    <source>
        <dbReference type="PROSITE" id="PS50830"/>
    </source>
</evidence>
<reference evidence="6 7" key="1">
    <citation type="submission" date="2010-10" db="EMBL/GenBank/DDBJ databases">
        <authorList>
            <consortium name="The Broad Institute Genome Sequencing Platform"/>
            <person name="Ward D."/>
            <person name="Earl A."/>
            <person name="Feldgarden M."/>
            <person name="Young S.K."/>
            <person name="Gargeya S."/>
            <person name="Zeng Q."/>
            <person name="Alvarado L."/>
            <person name="Berlin A."/>
            <person name="Bochicchio J."/>
            <person name="Chapman S.B."/>
            <person name="Chen Z."/>
            <person name="Freedman E."/>
            <person name="Gellesch M."/>
            <person name="Goldberg J."/>
            <person name="Griggs A."/>
            <person name="Gujja S."/>
            <person name="Heilman E."/>
            <person name="Heiman D."/>
            <person name="Howarth C."/>
            <person name="Mehta T."/>
            <person name="Neiman D."/>
            <person name="Pearson M."/>
            <person name="Roberts A."/>
            <person name="Saif S."/>
            <person name="Shea T."/>
            <person name="Shenoy N."/>
            <person name="Sisk P."/>
            <person name="Stolte C."/>
            <person name="Sykes S."/>
            <person name="White J."/>
            <person name="Yandava C."/>
            <person name="Allen-Vercoe E."/>
            <person name="Sibley C."/>
            <person name="Ambrose C.E."/>
            <person name="Strauss J."/>
            <person name="Daigneault M."/>
            <person name="Haas B."/>
            <person name="Nusbaum C."/>
            <person name="Birren B."/>
        </authorList>
    </citation>
    <scope>NUCLEOTIDE SEQUENCE [LARGE SCALE GENOMIC DNA]</scope>
    <source>
        <strain evidence="6 7">3_1_6</strain>
    </source>
</reference>
<accession>E5Y5M5</accession>
<dbReference type="PANTHER" id="PTHR12302:SF3">
    <property type="entry name" value="SERINE_THREONINE-PROTEIN KINASE 31"/>
    <property type="match status" value="1"/>
</dbReference>
<dbReference type="PROSITE" id="PS50830">
    <property type="entry name" value="TNASE_3"/>
    <property type="match status" value="1"/>
</dbReference>
<dbReference type="Proteomes" id="UP000006034">
    <property type="component" value="Unassembled WGS sequence"/>
</dbReference>
<evidence type="ECO:0000256" key="2">
    <source>
        <dbReference type="ARBA" id="ARBA00022759"/>
    </source>
</evidence>
<dbReference type="RefSeq" id="WP_005026729.1">
    <property type="nucleotide sequence ID" value="NZ_KE150238.1"/>
</dbReference>
<evidence type="ECO:0000313" key="6">
    <source>
        <dbReference type="EMBL" id="EFV44750.1"/>
    </source>
</evidence>
<keyword evidence="7" id="KW-1185">Reference proteome</keyword>
<keyword evidence="1" id="KW-0540">Nuclease</keyword>
<keyword evidence="3" id="KW-0378">Hydrolase</keyword>
<feature type="signal peptide" evidence="4">
    <location>
        <begin position="1"/>
        <end position="26"/>
    </location>
</feature>
<dbReference type="GO" id="GO:0016787">
    <property type="term" value="F:hydrolase activity"/>
    <property type="evidence" value="ECO:0007669"/>
    <property type="project" value="UniProtKB-KW"/>
</dbReference>
<dbReference type="EMBL" id="ADCP02000001">
    <property type="protein sequence ID" value="EFV44750.1"/>
    <property type="molecule type" value="Genomic_DNA"/>
</dbReference>
<reference evidence="6 7" key="2">
    <citation type="submission" date="2013-04" db="EMBL/GenBank/DDBJ databases">
        <title>The Genome Sequence of Bilophila wadsworthia 3_1_6.</title>
        <authorList>
            <consortium name="The Broad Institute Genomics Platform"/>
            <person name="Earl A."/>
            <person name="Ward D."/>
            <person name="Feldgarden M."/>
            <person name="Gevers D."/>
            <person name="Sibley C."/>
            <person name="Strauss J."/>
            <person name="Allen-Vercoe E."/>
            <person name="Walker B."/>
            <person name="Young S."/>
            <person name="Zeng Q."/>
            <person name="Gargeya S."/>
            <person name="Fitzgerald M."/>
            <person name="Haas B."/>
            <person name="Abouelleil A."/>
            <person name="Allen A.W."/>
            <person name="Alvarado L."/>
            <person name="Arachchi H.M."/>
            <person name="Berlin A.M."/>
            <person name="Chapman S.B."/>
            <person name="Gainer-Dewar J."/>
            <person name="Goldberg J."/>
            <person name="Griggs A."/>
            <person name="Gujja S."/>
            <person name="Hansen M."/>
            <person name="Howarth C."/>
            <person name="Imamovic A."/>
            <person name="Ireland A."/>
            <person name="Larimer J."/>
            <person name="McCowan C."/>
            <person name="Murphy C."/>
            <person name="Pearson M."/>
            <person name="Poon T.W."/>
            <person name="Priest M."/>
            <person name="Roberts A."/>
            <person name="Saif S."/>
            <person name="Shea T."/>
            <person name="Sisk P."/>
            <person name="Sykes S."/>
            <person name="Wortman J."/>
            <person name="Nusbaum C."/>
            <person name="Birren B."/>
        </authorList>
    </citation>
    <scope>NUCLEOTIDE SEQUENCE [LARGE SCALE GENOMIC DNA]</scope>
    <source>
        <strain evidence="6 7">3_1_6</strain>
    </source>
</reference>
<gene>
    <name evidence="6" type="ORF">HMPREF0179_01488</name>
</gene>
<evidence type="ECO:0000256" key="1">
    <source>
        <dbReference type="ARBA" id="ARBA00022722"/>
    </source>
</evidence>
<dbReference type="AlphaFoldDB" id="E5Y5M5"/>
<evidence type="ECO:0000256" key="4">
    <source>
        <dbReference type="SAM" id="SignalP"/>
    </source>
</evidence>
<dbReference type="InterPro" id="IPR016071">
    <property type="entry name" value="Staphylococal_nuclease_OB-fold"/>
</dbReference>
<dbReference type="InterPro" id="IPR035437">
    <property type="entry name" value="SNase_OB-fold_sf"/>
</dbReference>